<gene>
    <name evidence="2" type="ORF">LCGC14_2881500</name>
</gene>
<protein>
    <recommendedName>
        <fullName evidence="1">ISXO2-like transposase domain-containing protein</fullName>
    </recommendedName>
</protein>
<feature type="domain" description="ISXO2-like transposase" evidence="1">
    <location>
        <begin position="1"/>
        <end position="136"/>
    </location>
</feature>
<reference evidence="2" key="1">
    <citation type="journal article" date="2015" name="Nature">
        <title>Complex archaea that bridge the gap between prokaryotes and eukaryotes.</title>
        <authorList>
            <person name="Spang A."/>
            <person name="Saw J.H."/>
            <person name="Jorgensen S.L."/>
            <person name="Zaremba-Niedzwiedzka K."/>
            <person name="Martijn J."/>
            <person name="Lind A.E."/>
            <person name="van Eijk R."/>
            <person name="Schleper C."/>
            <person name="Guy L."/>
            <person name="Ettema T.J."/>
        </authorList>
    </citation>
    <scope>NUCLEOTIDE SEQUENCE</scope>
</reference>
<dbReference type="Pfam" id="PF12762">
    <property type="entry name" value="DDE_Tnp_IS1595"/>
    <property type="match status" value="1"/>
</dbReference>
<organism evidence="2">
    <name type="scientific">marine sediment metagenome</name>
    <dbReference type="NCBI Taxonomy" id="412755"/>
    <lineage>
        <taxon>unclassified sequences</taxon>
        <taxon>metagenomes</taxon>
        <taxon>ecological metagenomes</taxon>
    </lineage>
</organism>
<accession>A0A0F8XZY3</accession>
<sequence length="156" mass="17818">DEAYVGGKRPKIKGFTGRGAKGKTVVMGILERGGEVFTKVVPTAGRKSLIPPIVERLKKGTRISTDEWGPYKRLRKYPYTHLVVKHAAKQWVKGEAHTNTIENFWGQLKRGIRGTHVWVSGKHLPKYLGEFEFRFNLRKSPHLMFDILLAAFPRHN</sequence>
<dbReference type="PANTHER" id="PTHR47163">
    <property type="entry name" value="DDE_TNP_IS1595 DOMAIN-CONTAINING PROTEIN"/>
    <property type="match status" value="1"/>
</dbReference>
<dbReference type="NCBIfam" id="NF033547">
    <property type="entry name" value="transpos_IS1595"/>
    <property type="match status" value="1"/>
</dbReference>
<dbReference type="InterPro" id="IPR024445">
    <property type="entry name" value="Tnp_ISXO2-like"/>
</dbReference>
<dbReference type="EMBL" id="LAZR01056211">
    <property type="protein sequence ID" value="KKK74667.1"/>
    <property type="molecule type" value="Genomic_DNA"/>
</dbReference>
<evidence type="ECO:0000259" key="1">
    <source>
        <dbReference type="SMART" id="SM01126"/>
    </source>
</evidence>
<comment type="caution">
    <text evidence="2">The sequence shown here is derived from an EMBL/GenBank/DDBJ whole genome shotgun (WGS) entry which is preliminary data.</text>
</comment>
<proteinExistence type="predicted"/>
<name>A0A0F8XZY3_9ZZZZ</name>
<dbReference type="InterPro" id="IPR053164">
    <property type="entry name" value="IS1016-like_transposase"/>
</dbReference>
<dbReference type="PANTHER" id="PTHR47163:SF2">
    <property type="entry name" value="SI:DKEY-17M8.2"/>
    <property type="match status" value="1"/>
</dbReference>
<dbReference type="SMART" id="SM01126">
    <property type="entry name" value="DDE_Tnp_IS1595"/>
    <property type="match status" value="1"/>
</dbReference>
<evidence type="ECO:0000313" key="2">
    <source>
        <dbReference type="EMBL" id="KKK74667.1"/>
    </source>
</evidence>
<feature type="non-terminal residue" evidence="2">
    <location>
        <position position="1"/>
    </location>
</feature>
<dbReference type="AlphaFoldDB" id="A0A0F8XZY3"/>